<sequence>MYREASDQPNRSAPNCTSSRQGAGFHPAVDMARESVELVPITDITISSFACMEHLRTQHITCKIPGPVTYIVSDCGTTFVEATLELNELLTLVKLLALVKSEDHHVSIKRHLAEQGISWHFNPPAAPHQG</sequence>
<evidence type="ECO:0000313" key="3">
    <source>
        <dbReference type="Proteomes" id="UP001159363"/>
    </source>
</evidence>
<protein>
    <submittedName>
        <fullName evidence="2">Uncharacterized protein</fullName>
    </submittedName>
</protein>
<reference evidence="2 3" key="1">
    <citation type="submission" date="2023-02" db="EMBL/GenBank/DDBJ databases">
        <title>LHISI_Scaffold_Assembly.</title>
        <authorList>
            <person name="Stuart O.P."/>
            <person name="Cleave R."/>
            <person name="Magrath M.J.L."/>
            <person name="Mikheyev A.S."/>
        </authorList>
    </citation>
    <scope>NUCLEOTIDE SEQUENCE [LARGE SCALE GENOMIC DNA]</scope>
    <source>
        <strain evidence="2">Daus_M_001</strain>
        <tissue evidence="2">Leg muscle</tissue>
    </source>
</reference>
<evidence type="ECO:0000313" key="2">
    <source>
        <dbReference type="EMBL" id="KAJ8897766.1"/>
    </source>
</evidence>
<dbReference type="Gene3D" id="3.30.420.10">
    <property type="entry name" value="Ribonuclease H-like superfamily/Ribonuclease H"/>
    <property type="match status" value="1"/>
</dbReference>
<accession>A0ABQ9IM49</accession>
<proteinExistence type="predicted"/>
<feature type="compositionally biased region" description="Polar residues" evidence="1">
    <location>
        <begin position="7"/>
        <end position="21"/>
    </location>
</feature>
<keyword evidence="3" id="KW-1185">Reference proteome</keyword>
<gene>
    <name evidence="2" type="ORF">PR048_003116</name>
</gene>
<organism evidence="2 3">
    <name type="scientific">Dryococelus australis</name>
    <dbReference type="NCBI Taxonomy" id="614101"/>
    <lineage>
        <taxon>Eukaryota</taxon>
        <taxon>Metazoa</taxon>
        <taxon>Ecdysozoa</taxon>
        <taxon>Arthropoda</taxon>
        <taxon>Hexapoda</taxon>
        <taxon>Insecta</taxon>
        <taxon>Pterygota</taxon>
        <taxon>Neoptera</taxon>
        <taxon>Polyneoptera</taxon>
        <taxon>Phasmatodea</taxon>
        <taxon>Verophasmatodea</taxon>
        <taxon>Anareolatae</taxon>
        <taxon>Phasmatidae</taxon>
        <taxon>Eurycanthinae</taxon>
        <taxon>Dryococelus</taxon>
    </lineage>
</organism>
<name>A0ABQ9IM49_9NEOP</name>
<evidence type="ECO:0000256" key="1">
    <source>
        <dbReference type="SAM" id="MobiDB-lite"/>
    </source>
</evidence>
<comment type="caution">
    <text evidence="2">The sequence shown here is derived from an EMBL/GenBank/DDBJ whole genome shotgun (WGS) entry which is preliminary data.</text>
</comment>
<dbReference type="Proteomes" id="UP001159363">
    <property type="component" value="Chromosome 1"/>
</dbReference>
<dbReference type="EMBL" id="JARBHB010000001">
    <property type="protein sequence ID" value="KAJ8897766.1"/>
    <property type="molecule type" value="Genomic_DNA"/>
</dbReference>
<dbReference type="InterPro" id="IPR036397">
    <property type="entry name" value="RNaseH_sf"/>
</dbReference>
<feature type="region of interest" description="Disordered" evidence="1">
    <location>
        <begin position="1"/>
        <end position="24"/>
    </location>
</feature>